<proteinExistence type="inferred from homology"/>
<evidence type="ECO:0000256" key="11">
    <source>
        <dbReference type="ARBA" id="ARBA00022777"/>
    </source>
</evidence>
<dbReference type="InterPro" id="IPR003203">
    <property type="entry name" value="CobU/CobP"/>
</dbReference>
<dbReference type="RefSeq" id="WP_075198055.1">
    <property type="nucleotide sequence ID" value="NZ_CP187984.1"/>
</dbReference>
<evidence type="ECO:0000256" key="8">
    <source>
        <dbReference type="ARBA" id="ARBA00022573"/>
    </source>
</evidence>
<gene>
    <name evidence="17" type="ORF">BS411_07720</name>
</gene>
<dbReference type="CDD" id="cd00544">
    <property type="entry name" value="CobU"/>
    <property type="match status" value="1"/>
</dbReference>
<evidence type="ECO:0000256" key="3">
    <source>
        <dbReference type="ARBA" id="ARBA00001522"/>
    </source>
</evidence>
<accession>A0A2T7B7A5</accession>
<dbReference type="GO" id="GO:0009236">
    <property type="term" value="P:cobalamin biosynthetic process"/>
    <property type="evidence" value="ECO:0007669"/>
    <property type="project" value="UniProtKB-UniRule"/>
</dbReference>
<comment type="catalytic activity">
    <reaction evidence="3">
        <text>adenosylcob(III)inamide + GTP = adenosylcob(III)inamide phosphate + GDP + H(+)</text>
        <dbReference type="Rhea" id="RHEA:15765"/>
        <dbReference type="ChEBI" id="CHEBI:2480"/>
        <dbReference type="ChEBI" id="CHEBI:15378"/>
        <dbReference type="ChEBI" id="CHEBI:37565"/>
        <dbReference type="ChEBI" id="CHEBI:58189"/>
        <dbReference type="ChEBI" id="CHEBI:58502"/>
        <dbReference type="EC" id="2.7.1.156"/>
    </reaction>
</comment>
<dbReference type="EC" id="2.7.1.156" evidence="14"/>
<keyword evidence="9 14" id="KW-0808">Transferase</keyword>
<evidence type="ECO:0000256" key="10">
    <source>
        <dbReference type="ARBA" id="ARBA00022741"/>
    </source>
</evidence>
<dbReference type="EMBL" id="MSAG01000012">
    <property type="protein sequence ID" value="PUX23794.1"/>
    <property type="molecule type" value="Genomic_DNA"/>
</dbReference>
<evidence type="ECO:0000256" key="13">
    <source>
        <dbReference type="ARBA" id="ARBA00023134"/>
    </source>
</evidence>
<evidence type="ECO:0000256" key="1">
    <source>
        <dbReference type="ARBA" id="ARBA00000312"/>
    </source>
</evidence>
<sequence length="179" mass="19736">MILITGGARCGKSRHAQQLAEQAGARVLYIATSQVMDDEMAQRVAHHQASRPAHWRTLETWRDLPQAIDDAPEPVVLIECVTTWITNLLFAKAGETPEETWDYAALEAYIVQHVTALTDACARSNAQVIIVTNEVGMGIVPENRLARHFRDIAGRVNQQLAQAASELWLVISGTGVKIK</sequence>
<dbReference type="PANTHER" id="PTHR34848:SF1">
    <property type="entry name" value="BIFUNCTIONAL ADENOSYLCOBALAMIN BIOSYNTHESIS PROTEIN COBU"/>
    <property type="match status" value="1"/>
</dbReference>
<dbReference type="GO" id="GO:0005525">
    <property type="term" value="F:GTP binding"/>
    <property type="evidence" value="ECO:0007669"/>
    <property type="project" value="UniProtKB-UniRule"/>
</dbReference>
<dbReference type="UniPathway" id="UPA00148">
    <property type="reaction ID" value="UER00236"/>
</dbReference>
<dbReference type="SUPFAM" id="SSF52540">
    <property type="entry name" value="P-loop containing nucleoside triphosphate hydrolases"/>
    <property type="match status" value="1"/>
</dbReference>
<reference evidence="17" key="1">
    <citation type="submission" date="2016-12" db="EMBL/GenBank/DDBJ databases">
        <title>Analysis of the Molecular Diversity Among Cronobacter Species Isolated from Filth Flies Using a Pan Genomic DNA Microarray.</title>
        <authorList>
            <person name="Pava-Ripoll M."/>
            <person name="Tall B."/>
            <person name="Farber J."/>
            <person name="Fanning S."/>
            <person name="Lehner A."/>
            <person name="Stephan R."/>
            <person name="Pagotto F."/>
            <person name="Iverson C."/>
            <person name="Ziobro G."/>
            <person name="Miller A."/>
            <person name="Pearson R."/>
            <person name="Yan Q."/>
            <person name="Kim M."/>
            <person name="Jeong S."/>
            <person name="Park J."/>
            <person name="Jun S."/>
            <person name="Choi H."/>
            <person name="Chung T."/>
            <person name="Yoo Y."/>
            <person name="Park E."/>
            <person name="Hwang S."/>
            <person name="Lee B."/>
            <person name="Sathyamoorthy V."/>
            <person name="Carter L."/>
            <person name="Mammel M."/>
            <person name="Jackson S."/>
            <person name="Kothary M."/>
            <person name="Patel I."/>
            <person name="Grim C."/>
            <person name="Gopinath G."/>
            <person name="Gangiredla J."/>
            <person name="Chase H."/>
        </authorList>
    </citation>
    <scope>NUCLEOTIDE SEQUENCE [LARGE SCALE GENOMIC DNA]</scope>
    <source>
        <strain evidence="17">MOD1-Sh41s</strain>
    </source>
</reference>
<evidence type="ECO:0000256" key="12">
    <source>
        <dbReference type="ARBA" id="ARBA00022840"/>
    </source>
</evidence>
<evidence type="ECO:0000256" key="14">
    <source>
        <dbReference type="PIRNR" id="PIRNR006135"/>
    </source>
</evidence>
<evidence type="ECO:0000256" key="9">
    <source>
        <dbReference type="ARBA" id="ARBA00022679"/>
    </source>
</evidence>
<evidence type="ECO:0000256" key="5">
    <source>
        <dbReference type="ARBA" id="ARBA00004692"/>
    </source>
</evidence>
<comment type="pathway">
    <text evidence="5 14">Cofactor biosynthesis; adenosylcobalamin biosynthesis; adenosylcobalamin from cob(II)yrinate a,c-diamide: step 6/7.</text>
</comment>
<feature type="binding site" evidence="16">
    <location>
        <position position="79"/>
    </location>
    <ligand>
        <name>GTP</name>
        <dbReference type="ChEBI" id="CHEBI:37565"/>
    </ligand>
</feature>
<dbReference type="NCBIfam" id="NF004469">
    <property type="entry name" value="PRK05800.1"/>
    <property type="match status" value="1"/>
</dbReference>
<keyword evidence="13 14" id="KW-0342">GTP-binding</keyword>
<comment type="function">
    <text evidence="4 14">Catalyzes ATP-dependent phosphorylation of adenosylcobinamide and addition of GMP to adenosylcobinamide phosphate.</text>
</comment>
<comment type="similarity">
    <text evidence="7 14">Belongs to the CobU/CobP family.</text>
</comment>
<evidence type="ECO:0000256" key="15">
    <source>
        <dbReference type="PIRSR" id="PIRSR006135-1"/>
    </source>
</evidence>
<evidence type="ECO:0000256" key="7">
    <source>
        <dbReference type="ARBA" id="ARBA00007490"/>
    </source>
</evidence>
<dbReference type="GO" id="GO:0005524">
    <property type="term" value="F:ATP binding"/>
    <property type="evidence" value="ECO:0007669"/>
    <property type="project" value="UniProtKB-UniRule"/>
</dbReference>
<keyword evidence="11 14" id="KW-0418">Kinase</keyword>
<feature type="binding site" evidence="16">
    <location>
        <position position="59"/>
    </location>
    <ligand>
        <name>GTP</name>
        <dbReference type="ChEBI" id="CHEBI:37565"/>
    </ligand>
</feature>
<evidence type="ECO:0000256" key="6">
    <source>
        <dbReference type="ARBA" id="ARBA00005159"/>
    </source>
</evidence>
<keyword evidence="17" id="KW-0548">Nucleotidyltransferase</keyword>
<dbReference type="InterPro" id="IPR027417">
    <property type="entry name" value="P-loop_NTPase"/>
</dbReference>
<dbReference type="FunFam" id="3.40.50.300:FF:000632">
    <property type="entry name" value="Bifunctional adenosylcobalamin biosynthesis protein"/>
    <property type="match status" value="1"/>
</dbReference>
<dbReference type="Gene3D" id="3.40.50.300">
    <property type="entry name" value="P-loop containing nucleotide triphosphate hydrolases"/>
    <property type="match status" value="1"/>
</dbReference>
<dbReference type="GO" id="GO:0008820">
    <property type="term" value="F:cobinamide phosphate guanylyltransferase activity"/>
    <property type="evidence" value="ECO:0007669"/>
    <property type="project" value="UniProtKB-UniRule"/>
</dbReference>
<dbReference type="EC" id="2.7.7.62" evidence="14"/>
<dbReference type="PANTHER" id="PTHR34848">
    <property type="match status" value="1"/>
</dbReference>
<dbReference type="OrthoDB" id="9788370at2"/>
<protein>
    <recommendedName>
        <fullName evidence="14">Bifunctional adenosylcobalamin biosynthesis protein</fullName>
        <ecNumber evidence="14">2.7.1.156</ecNumber>
        <ecNumber evidence="14">2.7.7.62</ecNumber>
    </recommendedName>
</protein>
<comment type="pathway">
    <text evidence="6 14">Cofactor biosynthesis; adenosylcobalamin biosynthesis; adenosylcobalamin from cob(II)yrinate a,c-diamide: step 5/7.</text>
</comment>
<organism evidence="17">
    <name type="scientific">Cronobacter turicensis</name>
    <dbReference type="NCBI Taxonomy" id="413502"/>
    <lineage>
        <taxon>Bacteria</taxon>
        <taxon>Pseudomonadati</taxon>
        <taxon>Pseudomonadota</taxon>
        <taxon>Gammaproteobacteria</taxon>
        <taxon>Enterobacterales</taxon>
        <taxon>Enterobacteriaceae</taxon>
        <taxon>Cronobacter</taxon>
    </lineage>
</organism>
<comment type="caution">
    <text evidence="17">The sequence shown here is derived from an EMBL/GenBank/DDBJ whole genome shotgun (WGS) entry which is preliminary data.</text>
</comment>
<keyword evidence="10 14" id="KW-0547">Nucleotide-binding</keyword>
<comment type="catalytic activity">
    <reaction evidence="1 14">
        <text>adenosylcob(III)inamide + ATP = adenosylcob(III)inamide phosphate + ADP + H(+)</text>
        <dbReference type="Rhea" id="RHEA:15769"/>
        <dbReference type="ChEBI" id="CHEBI:2480"/>
        <dbReference type="ChEBI" id="CHEBI:15378"/>
        <dbReference type="ChEBI" id="CHEBI:30616"/>
        <dbReference type="ChEBI" id="CHEBI:58502"/>
        <dbReference type="ChEBI" id="CHEBI:456216"/>
        <dbReference type="EC" id="2.7.1.156"/>
    </reaction>
</comment>
<evidence type="ECO:0000256" key="16">
    <source>
        <dbReference type="PIRSR" id="PIRSR006135-2"/>
    </source>
</evidence>
<name>A0A2T7B7A5_9ENTR</name>
<comment type="catalytic activity">
    <reaction evidence="2 14">
        <text>adenosylcob(III)inamide phosphate + GTP + H(+) = adenosylcob(III)inamide-GDP + diphosphate</text>
        <dbReference type="Rhea" id="RHEA:22712"/>
        <dbReference type="ChEBI" id="CHEBI:15378"/>
        <dbReference type="ChEBI" id="CHEBI:33019"/>
        <dbReference type="ChEBI" id="CHEBI:37565"/>
        <dbReference type="ChEBI" id="CHEBI:58502"/>
        <dbReference type="ChEBI" id="CHEBI:60487"/>
        <dbReference type="EC" id="2.7.7.62"/>
    </reaction>
</comment>
<dbReference type="AlphaFoldDB" id="A0A2T7B7A5"/>
<keyword evidence="8 14" id="KW-0169">Cobalamin biosynthesis</keyword>
<feature type="active site" description="GMP-histidine intermediate" evidence="15">
    <location>
        <position position="47"/>
    </location>
</feature>
<evidence type="ECO:0000256" key="2">
    <source>
        <dbReference type="ARBA" id="ARBA00000711"/>
    </source>
</evidence>
<keyword evidence="12 14" id="KW-0067">ATP-binding</keyword>
<evidence type="ECO:0000256" key="4">
    <source>
        <dbReference type="ARBA" id="ARBA00003889"/>
    </source>
</evidence>
<feature type="binding site" evidence="16">
    <location>
        <begin position="31"/>
        <end position="33"/>
    </location>
    <ligand>
        <name>GTP</name>
        <dbReference type="ChEBI" id="CHEBI:37565"/>
    </ligand>
</feature>
<dbReference type="Pfam" id="PF02283">
    <property type="entry name" value="CobU"/>
    <property type="match status" value="1"/>
</dbReference>
<dbReference type="GO" id="GO:0043752">
    <property type="term" value="F:adenosylcobinamide kinase activity"/>
    <property type="evidence" value="ECO:0007669"/>
    <property type="project" value="UniProtKB-EC"/>
</dbReference>
<evidence type="ECO:0000313" key="17">
    <source>
        <dbReference type="EMBL" id="PUX23794.1"/>
    </source>
</evidence>
<dbReference type="PIRSF" id="PIRSF006135">
    <property type="entry name" value="CobU"/>
    <property type="match status" value="1"/>
</dbReference>
<feature type="binding site" evidence="16">
    <location>
        <begin position="6"/>
        <end position="13"/>
    </location>
    <ligand>
        <name>GTP</name>
        <dbReference type="ChEBI" id="CHEBI:37565"/>
    </ligand>
</feature>